<dbReference type="GO" id="GO:0015075">
    <property type="term" value="F:monoatomic ion transmembrane transporter activity"/>
    <property type="evidence" value="ECO:0007669"/>
    <property type="project" value="InterPro"/>
</dbReference>
<keyword evidence="3" id="KW-0813">Transport</keyword>
<dbReference type="OMA" id="GTTIFWQ"/>
<evidence type="ECO:0000256" key="2">
    <source>
        <dbReference type="ARBA" id="ARBA00005974"/>
    </source>
</evidence>
<evidence type="ECO:0000313" key="10">
    <source>
        <dbReference type="EMBL" id="KNC50769.1"/>
    </source>
</evidence>
<evidence type="ECO:0000256" key="8">
    <source>
        <dbReference type="ARBA" id="ARBA00023136"/>
    </source>
</evidence>
<dbReference type="eggNOG" id="KOG3767">
    <property type="taxonomic scope" value="Eukaryota"/>
</dbReference>
<accession>A0A0L0DEP5</accession>
<evidence type="ECO:0000256" key="4">
    <source>
        <dbReference type="ARBA" id="ARBA00022692"/>
    </source>
</evidence>
<dbReference type="GO" id="GO:0006865">
    <property type="term" value="P:amino acid transport"/>
    <property type="evidence" value="ECO:0007669"/>
    <property type="project" value="UniProtKB-KW"/>
</dbReference>
<keyword evidence="4 9" id="KW-0812">Transmembrane</keyword>
<dbReference type="RefSeq" id="XP_013756731.1">
    <property type="nucleotide sequence ID" value="XM_013901277.1"/>
</dbReference>
<reference evidence="10 11" key="1">
    <citation type="submission" date="2010-05" db="EMBL/GenBank/DDBJ databases">
        <title>The Genome Sequence of Thecamonas trahens ATCC 50062.</title>
        <authorList>
            <consortium name="The Broad Institute Genome Sequencing Platform"/>
            <person name="Russ C."/>
            <person name="Cuomo C."/>
            <person name="Shea T."/>
            <person name="Young S.K."/>
            <person name="Zeng Q."/>
            <person name="Koehrsen M."/>
            <person name="Haas B."/>
            <person name="Borodovsky M."/>
            <person name="Guigo R."/>
            <person name="Alvarado L."/>
            <person name="Berlin A."/>
            <person name="Bochicchio J."/>
            <person name="Borenstein D."/>
            <person name="Chapman S."/>
            <person name="Chen Z."/>
            <person name="Freedman E."/>
            <person name="Gellesch M."/>
            <person name="Goldberg J."/>
            <person name="Griggs A."/>
            <person name="Gujja S."/>
            <person name="Heilman E."/>
            <person name="Heiman D."/>
            <person name="Hepburn T."/>
            <person name="Howarth C."/>
            <person name="Jen D."/>
            <person name="Larson L."/>
            <person name="Mehta T."/>
            <person name="Park D."/>
            <person name="Pearson M."/>
            <person name="Roberts A."/>
            <person name="Saif S."/>
            <person name="Shenoy N."/>
            <person name="Sisk P."/>
            <person name="Stolte C."/>
            <person name="Sykes S."/>
            <person name="Thomson T."/>
            <person name="Walk T."/>
            <person name="White J."/>
            <person name="Yandava C."/>
            <person name="Burger G."/>
            <person name="Gray M.W."/>
            <person name="Holland P.W.H."/>
            <person name="King N."/>
            <person name="Lang F.B.F."/>
            <person name="Roger A.J."/>
            <person name="Ruiz-Trillo I."/>
            <person name="Lander E."/>
            <person name="Nusbaum C."/>
        </authorList>
    </citation>
    <scope>NUCLEOTIDE SEQUENCE [LARGE SCALE GENOMIC DNA]</scope>
    <source>
        <strain evidence="10 11">ATCC 50062</strain>
    </source>
</reference>
<dbReference type="EMBL" id="GL349462">
    <property type="protein sequence ID" value="KNC50769.1"/>
    <property type="molecule type" value="Genomic_DNA"/>
</dbReference>
<dbReference type="Proteomes" id="UP000054408">
    <property type="component" value="Unassembled WGS sequence"/>
</dbReference>
<protein>
    <submittedName>
        <fullName evidence="10">Sideroflexin</fullName>
    </submittedName>
</protein>
<feature type="transmembrane region" description="Helical" evidence="9">
    <location>
        <begin position="271"/>
        <end position="295"/>
    </location>
</feature>
<proteinExistence type="inferred from homology"/>
<dbReference type="STRING" id="461836.A0A0L0DEP5"/>
<dbReference type="GO" id="GO:0005743">
    <property type="term" value="C:mitochondrial inner membrane"/>
    <property type="evidence" value="ECO:0007669"/>
    <property type="project" value="TreeGrafter"/>
</dbReference>
<dbReference type="Pfam" id="PF03820">
    <property type="entry name" value="SFXNs"/>
    <property type="match status" value="1"/>
</dbReference>
<feature type="transmembrane region" description="Helical" evidence="9">
    <location>
        <begin position="103"/>
        <end position="125"/>
    </location>
</feature>
<name>A0A0L0DEP5_THETB</name>
<dbReference type="GeneID" id="25565768"/>
<evidence type="ECO:0000256" key="6">
    <source>
        <dbReference type="ARBA" id="ARBA00022989"/>
    </source>
</evidence>
<comment type="subcellular location">
    <subcellularLocation>
        <location evidence="1">Mitochondrion membrane</location>
        <topology evidence="1">Multi-pass membrane protein</topology>
    </subcellularLocation>
</comment>
<sequence>MASSPGVPPFSLTSPRFDQSTFYGRWKHFVSMVNPANMLITSSQVDDSMALLEAYRAGHVDSTKVSDAELWEARRIKEAVIHPDTGKPIPLPLRMAAFIPINIPLIVWMTWPGASAAMTVAGQIANQSLNVGVNYANRNASSEQSMTSIAAAYVGATSVALGVSLSGRSYMLKHGAKLPPVVGRLVPYAAVATAGAAGMVIMRFKELTDGVMLKDHTGTEHGLSRKAGIIGVAKTALSRAVFFPIFPMVLPPLIMDVIARNTSILKKFPKAALPLEVVTIATCMMTFLPMAIAMFPQDESVPASILEPEFQGKVDLTGKPIEYFTFNKGL</sequence>
<keyword evidence="7" id="KW-0496">Mitochondrion</keyword>
<evidence type="ECO:0000256" key="5">
    <source>
        <dbReference type="ARBA" id="ARBA00022970"/>
    </source>
</evidence>
<evidence type="ECO:0000313" key="11">
    <source>
        <dbReference type="Proteomes" id="UP000054408"/>
    </source>
</evidence>
<keyword evidence="5" id="KW-0029">Amino-acid transport</keyword>
<feature type="transmembrane region" description="Helical" evidence="9">
    <location>
        <begin position="185"/>
        <end position="204"/>
    </location>
</feature>
<dbReference type="PANTHER" id="PTHR11153">
    <property type="entry name" value="SIDEROFLEXIN"/>
    <property type="match status" value="1"/>
</dbReference>
<evidence type="ECO:0000256" key="1">
    <source>
        <dbReference type="ARBA" id="ARBA00004225"/>
    </source>
</evidence>
<organism evidence="10 11">
    <name type="scientific">Thecamonas trahens ATCC 50062</name>
    <dbReference type="NCBI Taxonomy" id="461836"/>
    <lineage>
        <taxon>Eukaryota</taxon>
        <taxon>Apusozoa</taxon>
        <taxon>Apusomonadida</taxon>
        <taxon>Apusomonadidae</taxon>
        <taxon>Thecamonas</taxon>
    </lineage>
</organism>
<dbReference type="GO" id="GO:1990542">
    <property type="term" value="P:mitochondrial transmembrane transport"/>
    <property type="evidence" value="ECO:0007669"/>
    <property type="project" value="TreeGrafter"/>
</dbReference>
<keyword evidence="6 9" id="KW-1133">Transmembrane helix</keyword>
<evidence type="ECO:0000256" key="9">
    <source>
        <dbReference type="SAM" id="Phobius"/>
    </source>
</evidence>
<dbReference type="AlphaFoldDB" id="A0A0L0DEP5"/>
<comment type="similarity">
    <text evidence="2">Belongs to the sideroflexin family.</text>
</comment>
<dbReference type="PANTHER" id="PTHR11153:SF6">
    <property type="entry name" value="SIDEROFLEXIN-5"/>
    <property type="match status" value="1"/>
</dbReference>
<keyword evidence="11" id="KW-1185">Reference proteome</keyword>
<evidence type="ECO:0000256" key="7">
    <source>
        <dbReference type="ARBA" id="ARBA00023128"/>
    </source>
</evidence>
<dbReference type="OrthoDB" id="6608471at2759"/>
<evidence type="ECO:0000256" key="3">
    <source>
        <dbReference type="ARBA" id="ARBA00022448"/>
    </source>
</evidence>
<keyword evidence="8 9" id="KW-0472">Membrane</keyword>
<feature type="transmembrane region" description="Helical" evidence="9">
    <location>
        <begin position="241"/>
        <end position="259"/>
    </location>
</feature>
<feature type="transmembrane region" description="Helical" evidence="9">
    <location>
        <begin position="145"/>
        <end position="165"/>
    </location>
</feature>
<dbReference type="InterPro" id="IPR004686">
    <property type="entry name" value="Mtc"/>
</dbReference>
<gene>
    <name evidence="10" type="ORF">AMSG_06662</name>
</gene>